<organism evidence="1">
    <name type="scientific">Aerophobetes bacterium</name>
    <dbReference type="NCBI Taxonomy" id="2030807"/>
    <lineage>
        <taxon>Bacteria</taxon>
        <taxon>Candidatus Aerophobota</taxon>
    </lineage>
</organism>
<accession>A0A7V0N0J3</accession>
<evidence type="ECO:0000313" key="1">
    <source>
        <dbReference type="EMBL" id="HDN85330.1"/>
    </source>
</evidence>
<proteinExistence type="predicted"/>
<reference evidence="1" key="1">
    <citation type="journal article" date="2020" name="mSystems">
        <title>Genome- and Community-Level Interaction Insights into Carbon Utilization and Element Cycling Functions of Hydrothermarchaeota in Hydrothermal Sediment.</title>
        <authorList>
            <person name="Zhou Z."/>
            <person name="Liu Y."/>
            <person name="Xu W."/>
            <person name="Pan J."/>
            <person name="Luo Z.H."/>
            <person name="Li M."/>
        </authorList>
    </citation>
    <scope>NUCLEOTIDE SEQUENCE [LARGE SCALE GENOMIC DNA]</scope>
    <source>
        <strain evidence="1">HyVt-219</strain>
    </source>
</reference>
<evidence type="ECO:0008006" key="2">
    <source>
        <dbReference type="Google" id="ProtNLM"/>
    </source>
</evidence>
<dbReference type="EMBL" id="DRBC01000375">
    <property type="protein sequence ID" value="HDN85330.1"/>
    <property type="molecule type" value="Genomic_DNA"/>
</dbReference>
<sequence>MRVSIRCNYTIEISNCKMETITAAFRKVLILFLRDFVVEIVSKFAREYMREKDKPFKCERCGNNEQFIWKTLEAKKTRIRTIFGEIIVGQMQVQCKRCGKKMYITRKLLGIGPRRRMSEGTKKILALMGGLTSFRVSEKILKMMGVAINKMAVWRSVQEVGKKIEFGLDVKEAPRGQADGTGIAIQGIKKRGQELKVFIQEKLRGGVRIAGLNIGRYETDWDKVFEPLKEGFNKFKDRIFLLVTDGDANILKGIKGVKVLLQRCLWHLGYQMRYYLWKDKVKRKSKQWYHVLGEIFDISAIRDGVEDEEEIKAIIEAKTTQLDKLIEYCKEHGYRHCKNYLENAKGKMFTALRNKVEGKTTSKVERVMRTVKMRMDVGKWNGQGALNVVRVRLAHYYNGFEATEEVYEREVKVLESAA</sequence>
<dbReference type="AlphaFoldDB" id="A0A7V0N0J3"/>
<dbReference type="Proteomes" id="UP000885660">
    <property type="component" value="Unassembled WGS sequence"/>
</dbReference>
<gene>
    <name evidence="1" type="ORF">ENG47_06225</name>
</gene>
<name>A0A7V0N0J3_UNCAE</name>
<protein>
    <recommendedName>
        <fullName evidence="2">Mutator family transposase</fullName>
    </recommendedName>
</protein>
<comment type="caution">
    <text evidence="1">The sequence shown here is derived from an EMBL/GenBank/DDBJ whole genome shotgun (WGS) entry which is preliminary data.</text>
</comment>